<dbReference type="RefSeq" id="WP_039721783.1">
    <property type="nucleotide sequence ID" value="NZ_CP037899.1"/>
</dbReference>
<dbReference type="PANTHER" id="PTHR44186:SF1">
    <property type="entry name" value="BARDET-BIEDL SYNDROME 4 PROTEIN"/>
    <property type="match status" value="1"/>
</dbReference>
<dbReference type="InterPro" id="IPR019734">
    <property type="entry name" value="TPR_rpt"/>
</dbReference>
<dbReference type="OrthoDB" id="176124at2"/>
<dbReference type="EMBL" id="JQNX01000006">
    <property type="protein sequence ID" value="KIE58170.1"/>
    <property type="molecule type" value="Genomic_DNA"/>
</dbReference>
<keyword evidence="6" id="KW-1185">Reference proteome</keyword>
<reference evidence="5" key="2">
    <citation type="journal article" date="2019" name="BMC Genomics">
        <title>Complete genome sequence analysis of the thermoacidophilic verrucomicrobial methanotroph 'Candidatus Methylacidiphilum kamchatkense' strain Kam1 and comparison with its closest relatives.</title>
        <authorList>
            <person name="Kruse T."/>
            <person name="Ratnadevi C.M."/>
            <person name="Erikstad H.A."/>
            <person name="Birkeland N.K."/>
        </authorList>
    </citation>
    <scope>NUCLEOTIDE SEQUENCE</scope>
    <source>
        <strain evidence="5">Kam1</strain>
    </source>
</reference>
<dbReference type="Pfam" id="PF12895">
    <property type="entry name" value="ANAPC3"/>
    <property type="match status" value="1"/>
</dbReference>
<dbReference type="InterPro" id="IPR011990">
    <property type="entry name" value="TPR-like_helical_dom_sf"/>
</dbReference>
<dbReference type="KEGG" id="mkc:kam1_900"/>
<keyword evidence="2 3" id="KW-0802">TPR repeat</keyword>
<dbReference type="PROSITE" id="PS50005">
    <property type="entry name" value="TPR"/>
    <property type="match status" value="6"/>
</dbReference>
<name>A0A0C1V387_9BACT</name>
<dbReference type="Proteomes" id="UP000031594">
    <property type="component" value="Unassembled WGS sequence"/>
</dbReference>
<keyword evidence="1" id="KW-0677">Repeat</keyword>
<dbReference type="SUPFAM" id="SSF48452">
    <property type="entry name" value="TPR-like"/>
    <property type="match status" value="1"/>
</dbReference>
<feature type="repeat" description="TPR" evidence="3">
    <location>
        <begin position="448"/>
        <end position="481"/>
    </location>
</feature>
<feature type="repeat" description="TPR" evidence="3">
    <location>
        <begin position="516"/>
        <end position="549"/>
    </location>
</feature>
<evidence type="ECO:0000313" key="4">
    <source>
        <dbReference type="EMBL" id="KIE58170.1"/>
    </source>
</evidence>
<feature type="repeat" description="TPR" evidence="3">
    <location>
        <begin position="482"/>
        <end position="515"/>
    </location>
</feature>
<proteinExistence type="predicted"/>
<evidence type="ECO:0000256" key="2">
    <source>
        <dbReference type="ARBA" id="ARBA00022803"/>
    </source>
</evidence>
<dbReference type="AlphaFoldDB" id="A0A0C1V387"/>
<dbReference type="SMART" id="SM00028">
    <property type="entry name" value="TPR"/>
    <property type="match status" value="6"/>
</dbReference>
<evidence type="ECO:0000313" key="6">
    <source>
        <dbReference type="Proteomes" id="UP000031594"/>
    </source>
</evidence>
<sequence>MKLSCFRIYDWHYLFSFYLVLSVLSFSTLKSEEESSFDSEFWTSRIVDFSLVNSNGMTHWIRGIVLSADGKVLTLSDVFNGEGKIKEVKRWDFRPVQYLGWIVKDPEKNFLLLQVEGKSLSALRIVSRESWPANGGNEFYIPVPTPEEPRRIAKYVPKEMPQKDNEHIFFEGPTASVLLGSPIINEKGQTIGIVDWIDLQNGLVRVRVLDGPLEILDKADRLVEFAFWQENLEAIRKKGEQNSLLSSSTYWRNLWQGIQKNEIEKNADILIQLYPKLDVAWAAASANYLRLSLWDKADFAARKAIAMNPSDYHYPVLFAQILIGKKEWNPAIDALLQAREEGALSKEIAYPLGICLDKIGQYEKAVEELKSYVENRPRHVSAWILMGEIYQKIHHWEQAISAFTKAARLNPQSIRAWVGMADSYRELSKWEQASEAYTELSLLEPTNEAVWYNLGLVLLKMEQEKFARACFMRVIELNPKDRDGWFNFGVLSQRAGERLVAMNAYKKAVNLDPDFGIGWFNLGCLYQELHLYPEAIEAWRKAEKTLPGDIRPLINLVFLENHLHDYSQRDKDLSKLEGMDPRLAQQIRFKMATMSR</sequence>
<dbReference type="STRING" id="1202785.A946_08245"/>
<evidence type="ECO:0000256" key="1">
    <source>
        <dbReference type="ARBA" id="ARBA00022737"/>
    </source>
</evidence>
<evidence type="ECO:0000313" key="5">
    <source>
        <dbReference type="EMBL" id="QDQ42140.1"/>
    </source>
</evidence>
<dbReference type="Gene3D" id="1.25.40.10">
    <property type="entry name" value="Tetratricopeptide repeat domain"/>
    <property type="match status" value="1"/>
</dbReference>
<gene>
    <name evidence="4" type="ORF">A946_08245</name>
    <name evidence="5" type="ORF">kam1_900</name>
</gene>
<dbReference type="PROSITE" id="PS50293">
    <property type="entry name" value="TPR_REGION"/>
    <property type="match status" value="1"/>
</dbReference>
<evidence type="ECO:0000256" key="3">
    <source>
        <dbReference type="PROSITE-ProRule" id="PRU00339"/>
    </source>
</evidence>
<organism evidence="5 7">
    <name type="scientific">Methylacidiphilum kamchatkense Kam1</name>
    <dbReference type="NCBI Taxonomy" id="1202785"/>
    <lineage>
        <taxon>Bacteria</taxon>
        <taxon>Pseudomonadati</taxon>
        <taxon>Verrucomicrobiota</taxon>
        <taxon>Methylacidiphilae</taxon>
        <taxon>Methylacidiphilales</taxon>
        <taxon>Methylacidiphilaceae</taxon>
        <taxon>Methylacidiphilum (ex Ratnadevi et al. 2023)</taxon>
    </lineage>
</organism>
<dbReference type="PANTHER" id="PTHR44186">
    <property type="match status" value="1"/>
</dbReference>
<accession>A0A0C1V387</accession>
<dbReference type="EMBL" id="CP037899">
    <property type="protein sequence ID" value="QDQ42140.1"/>
    <property type="molecule type" value="Genomic_DNA"/>
</dbReference>
<feature type="repeat" description="TPR" evidence="3">
    <location>
        <begin position="414"/>
        <end position="447"/>
    </location>
</feature>
<dbReference type="Pfam" id="PF13414">
    <property type="entry name" value="TPR_11"/>
    <property type="match status" value="1"/>
</dbReference>
<reference evidence="4 6" key="1">
    <citation type="submission" date="2014-08" db="EMBL/GenBank/DDBJ databases">
        <title>Methylacidiphilum kamchatkense strain Kam1 draft genome sequence.</title>
        <authorList>
            <person name="Birkeland N.-K."/>
            <person name="Erikstad H.A."/>
        </authorList>
    </citation>
    <scope>NUCLEOTIDE SEQUENCE [LARGE SCALE GENOMIC DNA]</scope>
    <source>
        <strain evidence="4 6">Kam1</strain>
    </source>
</reference>
<protein>
    <submittedName>
        <fullName evidence="5">Tetratricopeptide (TPR) repeat protein</fullName>
    </submittedName>
</protein>
<feature type="repeat" description="TPR" evidence="3">
    <location>
        <begin position="380"/>
        <end position="413"/>
    </location>
</feature>
<feature type="repeat" description="TPR" evidence="3">
    <location>
        <begin position="346"/>
        <end position="379"/>
    </location>
</feature>
<dbReference type="Proteomes" id="UP000315925">
    <property type="component" value="Chromosome"/>
</dbReference>
<evidence type="ECO:0000313" key="7">
    <source>
        <dbReference type="Proteomes" id="UP000315925"/>
    </source>
</evidence>
<reference evidence="7" key="3">
    <citation type="submission" date="2019-03" db="EMBL/GenBank/DDBJ databases">
        <title>Complete genome of Methylacidiphilum kamchatkense Kam1.</title>
        <authorList>
            <person name="Kruse T."/>
            <person name="Murarilal Ratnadevi C."/>
            <person name="Erikstad H.-A."/>
            <person name="Birkeland N.-K."/>
        </authorList>
    </citation>
    <scope>NUCLEOTIDE SEQUENCE [LARGE SCALE GENOMIC DNA]</scope>
    <source>
        <strain evidence="7">kam1</strain>
    </source>
</reference>
<dbReference type="Pfam" id="PF13431">
    <property type="entry name" value="TPR_17"/>
    <property type="match status" value="1"/>
</dbReference>